<dbReference type="InterPro" id="IPR036420">
    <property type="entry name" value="BRCT_dom_sf"/>
</dbReference>
<dbReference type="SUPFAM" id="SSF46689">
    <property type="entry name" value="Homeodomain-like"/>
    <property type="match status" value="2"/>
</dbReference>
<feature type="domain" description="SANT" evidence="12">
    <location>
        <begin position="811"/>
        <end position="862"/>
    </location>
</feature>
<dbReference type="Gene3D" id="3.30.60.90">
    <property type="match status" value="1"/>
</dbReference>
<evidence type="ECO:0000256" key="8">
    <source>
        <dbReference type="SAM" id="Coils"/>
    </source>
</evidence>
<dbReference type="InterPro" id="IPR032450">
    <property type="entry name" value="SMARCC_N"/>
</dbReference>
<feature type="region of interest" description="Disordered" evidence="9">
    <location>
        <begin position="1"/>
        <end position="70"/>
    </location>
</feature>
<evidence type="ECO:0000256" key="4">
    <source>
        <dbReference type="ARBA" id="ARBA00023015"/>
    </source>
</evidence>
<dbReference type="FunFam" id="1.10.10.60:FF:000014">
    <property type="entry name" value="SWI/SNF complex subunit SMARCC2 isoform C"/>
    <property type="match status" value="1"/>
</dbReference>
<dbReference type="GO" id="GO:0003677">
    <property type="term" value="F:DNA binding"/>
    <property type="evidence" value="ECO:0007669"/>
    <property type="project" value="UniProtKB-KW"/>
</dbReference>
<feature type="compositionally biased region" description="Low complexity" evidence="9">
    <location>
        <begin position="1"/>
        <end position="15"/>
    </location>
</feature>
<dbReference type="InterPro" id="IPR007526">
    <property type="entry name" value="SWIRM"/>
</dbReference>
<dbReference type="EMBL" id="JANCYW010000003">
    <property type="protein sequence ID" value="KAK4534866.1"/>
    <property type="molecule type" value="Genomic_DNA"/>
</dbReference>
<dbReference type="Gene3D" id="1.10.10.60">
    <property type="entry name" value="Homeodomain-like"/>
    <property type="match status" value="1"/>
</dbReference>
<dbReference type="InterPro" id="IPR017884">
    <property type="entry name" value="SANT_dom"/>
</dbReference>
<dbReference type="AlphaFoldDB" id="A0AAV9IS17"/>
<gene>
    <name evidence="14" type="ORF">CDCA_CDCA03G0891</name>
</gene>
<dbReference type="Pfam" id="PF00569">
    <property type="entry name" value="ZZ"/>
    <property type="match status" value="1"/>
</dbReference>
<comment type="caution">
    <text evidence="14">The sequence shown here is derived from an EMBL/GenBank/DDBJ whole genome shotgun (WGS) entry which is preliminary data.</text>
</comment>
<dbReference type="Gene3D" id="1.10.10.10">
    <property type="entry name" value="Winged helix-like DNA-binding domain superfamily/Winged helix DNA-binding domain"/>
    <property type="match status" value="1"/>
</dbReference>
<feature type="domain" description="SWIRM" evidence="11">
    <location>
        <begin position="591"/>
        <end position="688"/>
    </location>
</feature>
<dbReference type="Pfam" id="PF00249">
    <property type="entry name" value="Myb_DNA-binding"/>
    <property type="match status" value="1"/>
</dbReference>
<keyword evidence="6" id="KW-0804">Transcription</keyword>
<evidence type="ECO:0000256" key="2">
    <source>
        <dbReference type="ARBA" id="ARBA00022771"/>
    </source>
</evidence>
<evidence type="ECO:0000259" key="10">
    <source>
        <dbReference type="PROSITE" id="PS50090"/>
    </source>
</evidence>
<keyword evidence="7" id="KW-0539">Nucleus</keyword>
<organism evidence="14 15">
    <name type="scientific">Cyanidium caldarium</name>
    <name type="common">Red alga</name>
    <dbReference type="NCBI Taxonomy" id="2771"/>
    <lineage>
        <taxon>Eukaryota</taxon>
        <taxon>Rhodophyta</taxon>
        <taxon>Bangiophyceae</taxon>
        <taxon>Cyanidiales</taxon>
        <taxon>Cyanidiaceae</taxon>
        <taxon>Cyanidium</taxon>
    </lineage>
</organism>
<dbReference type="SMART" id="SM00717">
    <property type="entry name" value="SANT"/>
    <property type="match status" value="1"/>
</dbReference>
<dbReference type="SUPFAM" id="SSF57850">
    <property type="entry name" value="RING/U-box"/>
    <property type="match status" value="1"/>
</dbReference>
<evidence type="ECO:0000256" key="6">
    <source>
        <dbReference type="ARBA" id="ARBA00023163"/>
    </source>
</evidence>
<dbReference type="CDD" id="cd00167">
    <property type="entry name" value="SANT"/>
    <property type="match status" value="1"/>
</dbReference>
<dbReference type="InterPro" id="IPR043145">
    <property type="entry name" value="Znf_ZZ_sf"/>
</dbReference>
<evidence type="ECO:0000256" key="1">
    <source>
        <dbReference type="ARBA" id="ARBA00022723"/>
    </source>
</evidence>
<feature type="region of interest" description="Disordered" evidence="9">
    <location>
        <begin position="360"/>
        <end position="407"/>
    </location>
</feature>
<protein>
    <submittedName>
        <fullName evidence="14">Uncharacterized protein</fullName>
    </submittedName>
</protein>
<evidence type="ECO:0000256" key="9">
    <source>
        <dbReference type="SAM" id="MobiDB-lite"/>
    </source>
</evidence>
<keyword evidence="3" id="KW-0862">Zinc</keyword>
<feature type="compositionally biased region" description="Basic and acidic residues" evidence="9">
    <location>
        <begin position="510"/>
        <end position="537"/>
    </location>
</feature>
<accession>A0AAV9IS17</accession>
<dbReference type="InterPro" id="IPR009057">
    <property type="entry name" value="Homeodomain-like_sf"/>
</dbReference>
<evidence type="ECO:0000313" key="15">
    <source>
        <dbReference type="Proteomes" id="UP001301350"/>
    </source>
</evidence>
<evidence type="ECO:0000313" key="14">
    <source>
        <dbReference type="EMBL" id="KAK4534866.1"/>
    </source>
</evidence>
<dbReference type="PANTHER" id="PTHR12802:SF41">
    <property type="entry name" value="BRAHMA ASSOCIATED PROTEIN 155 KDA"/>
    <property type="match status" value="1"/>
</dbReference>
<feature type="region of interest" description="Disordered" evidence="9">
    <location>
        <begin position="424"/>
        <end position="452"/>
    </location>
</feature>
<dbReference type="InterPro" id="IPR032451">
    <property type="entry name" value="SMARCC_C"/>
</dbReference>
<dbReference type="SUPFAM" id="SSF52113">
    <property type="entry name" value="BRCT domain"/>
    <property type="match status" value="1"/>
</dbReference>
<dbReference type="InterPro" id="IPR001005">
    <property type="entry name" value="SANT/Myb"/>
</dbReference>
<dbReference type="GO" id="GO:0008270">
    <property type="term" value="F:zinc ion binding"/>
    <property type="evidence" value="ECO:0007669"/>
    <property type="project" value="UniProtKB-KW"/>
</dbReference>
<evidence type="ECO:0000256" key="3">
    <source>
        <dbReference type="ARBA" id="ARBA00022833"/>
    </source>
</evidence>
<keyword evidence="8" id="KW-0175">Coiled coil</keyword>
<keyword evidence="2" id="KW-0863">Zinc-finger</keyword>
<feature type="compositionally biased region" description="Low complexity" evidence="9">
    <location>
        <begin position="52"/>
        <end position="66"/>
    </location>
</feature>
<feature type="compositionally biased region" description="Basic and acidic residues" evidence="9">
    <location>
        <begin position="547"/>
        <end position="557"/>
    </location>
</feature>
<dbReference type="Pfam" id="PF16496">
    <property type="entry name" value="SWIRM-assoc_2"/>
    <property type="match status" value="1"/>
</dbReference>
<dbReference type="PROSITE" id="PS51293">
    <property type="entry name" value="SANT"/>
    <property type="match status" value="1"/>
</dbReference>
<dbReference type="Pfam" id="PF16495">
    <property type="entry name" value="SWIRM-assoc_1"/>
    <property type="match status" value="1"/>
</dbReference>
<feature type="domain" description="Myb-like" evidence="10">
    <location>
        <begin position="816"/>
        <end position="858"/>
    </location>
</feature>
<dbReference type="PANTHER" id="PTHR12802">
    <property type="entry name" value="SWI/SNF COMPLEX-RELATED"/>
    <property type="match status" value="1"/>
</dbReference>
<evidence type="ECO:0000256" key="5">
    <source>
        <dbReference type="ARBA" id="ARBA00023125"/>
    </source>
</evidence>
<keyword evidence="15" id="KW-1185">Reference proteome</keyword>
<dbReference type="PROSITE" id="PS50934">
    <property type="entry name" value="SWIRM"/>
    <property type="match status" value="1"/>
</dbReference>
<dbReference type="Proteomes" id="UP001301350">
    <property type="component" value="Unassembled WGS sequence"/>
</dbReference>
<keyword evidence="5" id="KW-0238">DNA-binding</keyword>
<dbReference type="FunFam" id="1.10.10.10:FF:000020">
    <property type="entry name" value="SWI/SNF complex subunit SMARCC2 isoform c"/>
    <property type="match status" value="1"/>
</dbReference>
<sequence>MPAASRRTRSSALATRPDEAESSPRSGGRRAVDAPEGGSRPPKSAKKRGYSAAATEDPAAASASATDRPRRKKGCFINLKDYDDPQQVAKFEAISHQLNATSPQELGFRPGDAVDVSPRALSQLTAQLLLFQERVLGRDSTEAPELRSRLTKLPWRLFRDYSGDGPLRTILETCFRYKAQHGIRRFDWHKPEHTGVYVDMLVEAQRALVQRGQLHFARFYLAKSIPAQQASRLRNTAERHGAQVVSSVAQATHVVYPDPPGTTEAETAHEDYCVSLRRKGNQVLTHWWYFPDSYDSWIPAQEVDDPDAAMGGDSDSPSGVVEGKVWHVQQRFIEDVDKFNEWGNENDYDTIPDEQKIEVSAAPSPAPAAPEATARGGAKREAAAADRHPGSTQPYPSTTAASGAGNSAEPVKIKLRLGGELDSGAQATPAAAPSPPAPAPPASPAPTAATNGPRSIRLVGLKRTATPAQTASTDEAPAENRLAASALRPNVLPPYHDDATLRLRNISGTSRDEEAQRKRAEEEEEARRKRKERHDAAAAEEDALPGPRERAARDRESLAPAAVAEALGGIGSVPFGPDAAAMAALPETAPVRIPSHSRWFNIHHIHDIERRALPEFFSGKHASKTPETYRMYRNFMIDTWRRDPSRYLTATAARRHLAGDVCAILRVHAFLEHWGLINYGVENDTRPPASGGPPSAMLMAGGAADGAARAAGIEAGMPRILLFDDGSAVPKSRRALAPTVTRRELFAAAAAVEYTCDVCGGDCSALRYHCVQRADMDLCPTCHANGRYPAELRAEDFVELRPVLSLGDGAATADEWSDAEVLQLLEGIELHGDNWDAVAEHVGTKGKDACVTKFLRLPIEDPFLEDDLARLAVPGVRQAARAKGPESITAAAAELPFADAANPVMAQVAFLTSTVSPDVAAAAARAALQKLVPADGDGAVADQEAVQAAAATALAAAATRAGALAAAEDVEMRRATEALLHAQLNKLEAKMHALEALDTSVEQERGRLERYRKELFAERLNLVARRELLQASGDVQAPVLAPVADEKREEGKMEG</sequence>
<dbReference type="InterPro" id="IPR049898">
    <property type="entry name" value="MARR_BRCT_CHROMO"/>
</dbReference>
<keyword evidence="1" id="KW-0479">Metal-binding</keyword>
<feature type="compositionally biased region" description="Pro residues" evidence="9">
    <location>
        <begin position="432"/>
        <end position="444"/>
    </location>
</feature>
<dbReference type="Pfam" id="PF04433">
    <property type="entry name" value="SWIRM"/>
    <property type="match status" value="1"/>
</dbReference>
<feature type="compositionally biased region" description="Basic and acidic residues" evidence="9">
    <location>
        <begin position="378"/>
        <end position="389"/>
    </location>
</feature>
<feature type="coiled-coil region" evidence="8">
    <location>
        <begin position="977"/>
        <end position="1014"/>
    </location>
</feature>
<reference evidence="14 15" key="1">
    <citation type="submission" date="2022-07" db="EMBL/GenBank/DDBJ databases">
        <title>Genome-wide signatures of adaptation to extreme environments.</title>
        <authorList>
            <person name="Cho C.H."/>
            <person name="Yoon H.S."/>
        </authorList>
    </citation>
    <scope>NUCLEOTIDE SEQUENCE [LARGE SCALE GENOMIC DNA]</scope>
    <source>
        <strain evidence="14 15">DBV 063 E5</strain>
    </source>
</reference>
<dbReference type="PROSITE" id="PS52032">
    <property type="entry name" value="MARR_BRCT_CHROMO"/>
    <property type="match status" value="1"/>
</dbReference>
<feature type="region of interest" description="Disordered" evidence="9">
    <location>
        <begin position="464"/>
        <end position="557"/>
    </location>
</feature>
<evidence type="ECO:0000259" key="11">
    <source>
        <dbReference type="PROSITE" id="PS50934"/>
    </source>
</evidence>
<dbReference type="SMART" id="SM00291">
    <property type="entry name" value="ZnF_ZZ"/>
    <property type="match status" value="1"/>
</dbReference>
<dbReference type="InterPro" id="IPR000433">
    <property type="entry name" value="Znf_ZZ"/>
</dbReference>
<keyword evidence="4" id="KW-0805">Transcription regulation</keyword>
<proteinExistence type="predicted"/>
<feature type="compositionally biased region" description="Low complexity" evidence="9">
    <location>
        <begin position="397"/>
        <end position="407"/>
    </location>
</feature>
<name>A0AAV9IS17_CYACA</name>
<evidence type="ECO:0000259" key="12">
    <source>
        <dbReference type="PROSITE" id="PS51293"/>
    </source>
</evidence>
<dbReference type="GO" id="GO:0005634">
    <property type="term" value="C:nucleus"/>
    <property type="evidence" value="ECO:0007669"/>
    <property type="project" value="UniProtKB-ARBA"/>
</dbReference>
<evidence type="ECO:0000256" key="7">
    <source>
        <dbReference type="ARBA" id="ARBA00023242"/>
    </source>
</evidence>
<evidence type="ECO:0000259" key="13">
    <source>
        <dbReference type="PROSITE" id="PS52032"/>
    </source>
</evidence>
<feature type="domain" description="Chromo" evidence="13">
    <location>
        <begin position="67"/>
        <end position="367"/>
    </location>
</feature>
<dbReference type="PROSITE" id="PS50090">
    <property type="entry name" value="MYB_LIKE"/>
    <property type="match status" value="1"/>
</dbReference>
<dbReference type="InterPro" id="IPR036388">
    <property type="entry name" value="WH-like_DNA-bd_sf"/>
</dbReference>